<dbReference type="VEuPathDB" id="FungiDB:RhiirFUN_021238"/>
<dbReference type="Pfam" id="PF07534">
    <property type="entry name" value="TLD"/>
    <property type="match status" value="1"/>
</dbReference>
<dbReference type="InterPro" id="IPR006571">
    <property type="entry name" value="TLDc_dom"/>
</dbReference>
<dbReference type="VEuPathDB" id="FungiDB:RhiirA1_541728"/>
<dbReference type="AlphaFoldDB" id="A0A2N1MB66"/>
<comment type="caution">
    <text evidence="2">The sequence shown here is derived from an EMBL/GenBank/DDBJ whole genome shotgun (WGS) entry which is preliminary data.</text>
</comment>
<feature type="domain" description="TLDc" evidence="1">
    <location>
        <begin position="233"/>
        <end position="400"/>
    </location>
</feature>
<proteinExistence type="predicted"/>
<evidence type="ECO:0000313" key="2">
    <source>
        <dbReference type="EMBL" id="PKK58869.1"/>
    </source>
</evidence>
<reference evidence="2 3" key="1">
    <citation type="submission" date="2016-04" db="EMBL/GenBank/DDBJ databases">
        <title>Genome analyses suggest a sexual origin of heterokaryosis in a supposedly ancient asexual fungus.</title>
        <authorList>
            <person name="Ropars J."/>
            <person name="Sedzielewska K."/>
            <person name="Noel J."/>
            <person name="Charron P."/>
            <person name="Farinelli L."/>
            <person name="Marton T."/>
            <person name="Kruger M."/>
            <person name="Pelin A."/>
            <person name="Brachmann A."/>
            <person name="Corradi N."/>
        </authorList>
    </citation>
    <scope>NUCLEOTIDE SEQUENCE [LARGE SCALE GENOMIC DNA]</scope>
    <source>
        <strain evidence="2 3">C2</strain>
    </source>
</reference>
<sequence length="402" mass="47569">MFNDGDKINFSPQVFKIIQDKVNNIELANDYEKLFETDEGYDVIIYAGDNENVYLLKLQGLDIIKLSPAVDEFKIQRLIIYIREYLIKHQHEFLQNNSVEILETVYQRETFTDLWNYYIEKICDKPDWCFSQHPTIQQDVNKWNKEEINIMERTIYRFIPLIRFYHIPSANFVTKVYPYKEILPKELINNILVFHMAPYEQLNVDIQFPRKQQCQLNVDIQFPRKQQCVYDSVIIYNKHFDIFSGWIEKKIQFYYNLKNIPYNFNLLYRASRDGNTTSDFHTKCDNKGATIVIAKITNPNQIVGGYNSLQWDLTDKWKSTKDCFIFSFANKDILQSAKVGYSNDAYSVLNRCDFGPIFGLGGDLIFKNNRCCRDRSSSYPDVDIPVGKFETDDYEVFQVVKK</sequence>
<dbReference type="Proteomes" id="UP000233469">
    <property type="component" value="Unassembled WGS sequence"/>
</dbReference>
<organism evidence="2 3">
    <name type="scientific">Rhizophagus irregularis</name>
    <dbReference type="NCBI Taxonomy" id="588596"/>
    <lineage>
        <taxon>Eukaryota</taxon>
        <taxon>Fungi</taxon>
        <taxon>Fungi incertae sedis</taxon>
        <taxon>Mucoromycota</taxon>
        <taxon>Glomeromycotina</taxon>
        <taxon>Glomeromycetes</taxon>
        <taxon>Glomerales</taxon>
        <taxon>Glomeraceae</taxon>
        <taxon>Rhizophagus</taxon>
    </lineage>
</organism>
<name>A0A2N1MB66_9GLOM</name>
<reference evidence="2 3" key="2">
    <citation type="submission" date="2017-10" db="EMBL/GenBank/DDBJ databases">
        <title>Extensive intraspecific genome diversity in a model arbuscular mycorrhizal fungus.</title>
        <authorList>
            <person name="Chen E.C.H."/>
            <person name="Morin E."/>
            <person name="Baudet D."/>
            <person name="Noel J."/>
            <person name="Ndikumana S."/>
            <person name="Charron P."/>
            <person name="St-Onge C."/>
            <person name="Giorgi J."/>
            <person name="Grigoriev I.V."/>
            <person name="Roux C."/>
            <person name="Martin F.M."/>
            <person name="Corradi N."/>
        </authorList>
    </citation>
    <scope>NUCLEOTIDE SEQUENCE [LARGE SCALE GENOMIC DNA]</scope>
    <source>
        <strain evidence="2 3">C2</strain>
    </source>
</reference>
<gene>
    <name evidence="2" type="ORF">RhiirC2_795649</name>
</gene>
<evidence type="ECO:0000313" key="3">
    <source>
        <dbReference type="Proteomes" id="UP000233469"/>
    </source>
</evidence>
<protein>
    <recommendedName>
        <fullName evidence="1">TLDc domain-containing protein</fullName>
    </recommendedName>
</protein>
<dbReference type="VEuPathDB" id="FungiDB:FUN_010022"/>
<dbReference type="PROSITE" id="PS51886">
    <property type="entry name" value="TLDC"/>
    <property type="match status" value="1"/>
</dbReference>
<dbReference type="SMART" id="SM00584">
    <property type="entry name" value="TLDc"/>
    <property type="match status" value="1"/>
</dbReference>
<dbReference type="EMBL" id="LLXL01003340">
    <property type="protein sequence ID" value="PKK58869.1"/>
    <property type="molecule type" value="Genomic_DNA"/>
</dbReference>
<evidence type="ECO:0000259" key="1">
    <source>
        <dbReference type="PROSITE" id="PS51886"/>
    </source>
</evidence>
<accession>A0A2N1MB66</accession>